<dbReference type="Pfam" id="PF13639">
    <property type="entry name" value="zf-RING_2"/>
    <property type="match status" value="1"/>
</dbReference>
<feature type="compositionally biased region" description="Basic and acidic residues" evidence="15">
    <location>
        <begin position="119"/>
        <end position="135"/>
    </location>
</feature>
<evidence type="ECO:0000256" key="5">
    <source>
        <dbReference type="ARBA" id="ARBA00012483"/>
    </source>
</evidence>
<feature type="compositionally biased region" description="Gly residues" evidence="15">
    <location>
        <begin position="426"/>
        <end position="437"/>
    </location>
</feature>
<dbReference type="GeneID" id="8245031"/>
<evidence type="ECO:0000256" key="6">
    <source>
        <dbReference type="ARBA" id="ARBA00022490"/>
    </source>
</evidence>
<keyword evidence="18" id="KW-1185">Reference proteome</keyword>
<dbReference type="PANTHER" id="PTHR16047:SF7">
    <property type="entry name" value="E3 UBIQUITIN-PROTEIN LIGASE RFWD3"/>
    <property type="match status" value="1"/>
</dbReference>
<feature type="region of interest" description="Disordered" evidence="15">
    <location>
        <begin position="119"/>
        <end position="222"/>
    </location>
</feature>
<evidence type="ECO:0000256" key="13">
    <source>
        <dbReference type="ARBA" id="ARBA00023242"/>
    </source>
</evidence>
<evidence type="ECO:0000256" key="15">
    <source>
        <dbReference type="SAM" id="MobiDB-lite"/>
    </source>
</evidence>
<evidence type="ECO:0000256" key="8">
    <source>
        <dbReference type="ARBA" id="ARBA00022679"/>
    </source>
</evidence>
<dbReference type="RefSeq" id="XP_002504089.1">
    <property type="nucleotide sequence ID" value="XM_002504043.1"/>
</dbReference>
<keyword evidence="13" id="KW-0539">Nucleus</keyword>
<comment type="catalytic activity">
    <reaction evidence="1">
        <text>S-ubiquitinyl-[E2 ubiquitin-conjugating enzyme]-L-cysteine + [acceptor protein]-L-lysine = [E2 ubiquitin-conjugating enzyme]-L-cysteine + N(6)-ubiquitinyl-[acceptor protein]-L-lysine.</text>
        <dbReference type="EC" id="2.3.2.27"/>
    </reaction>
</comment>
<feature type="compositionally biased region" description="Gly residues" evidence="15">
    <location>
        <begin position="138"/>
        <end position="152"/>
    </location>
</feature>
<reference evidence="17 18" key="1">
    <citation type="journal article" date="2009" name="Science">
        <title>Green evolution and dynamic adaptations revealed by genomes of the marine picoeukaryotes Micromonas.</title>
        <authorList>
            <person name="Worden A.Z."/>
            <person name="Lee J.H."/>
            <person name="Mock T."/>
            <person name="Rouze P."/>
            <person name="Simmons M.P."/>
            <person name="Aerts A.L."/>
            <person name="Allen A.E."/>
            <person name="Cuvelier M.L."/>
            <person name="Derelle E."/>
            <person name="Everett M.V."/>
            <person name="Foulon E."/>
            <person name="Grimwood J."/>
            <person name="Gundlach H."/>
            <person name="Henrissat B."/>
            <person name="Napoli C."/>
            <person name="McDonald S.M."/>
            <person name="Parker M.S."/>
            <person name="Rombauts S."/>
            <person name="Salamov A."/>
            <person name="Von Dassow P."/>
            <person name="Badger J.H."/>
            <person name="Coutinho P.M."/>
            <person name="Demir E."/>
            <person name="Dubchak I."/>
            <person name="Gentemann C."/>
            <person name="Eikrem W."/>
            <person name="Gready J.E."/>
            <person name="John U."/>
            <person name="Lanier W."/>
            <person name="Lindquist E.A."/>
            <person name="Lucas S."/>
            <person name="Mayer K.F."/>
            <person name="Moreau H."/>
            <person name="Not F."/>
            <person name="Otillar R."/>
            <person name="Panaud O."/>
            <person name="Pangilinan J."/>
            <person name="Paulsen I."/>
            <person name="Piegu B."/>
            <person name="Poliakov A."/>
            <person name="Robbens S."/>
            <person name="Schmutz J."/>
            <person name="Toulza E."/>
            <person name="Wyss T."/>
            <person name="Zelensky A."/>
            <person name="Zhou K."/>
            <person name="Armbrust E.V."/>
            <person name="Bhattacharya D."/>
            <person name="Goodenough U.W."/>
            <person name="Van de Peer Y."/>
            <person name="Grigoriev I.V."/>
        </authorList>
    </citation>
    <scope>NUCLEOTIDE SEQUENCE [LARGE SCALE GENOMIC DNA]</scope>
    <source>
        <strain evidence="18">RCC299 / NOUM17</strain>
    </source>
</reference>
<dbReference type="GO" id="GO:0008270">
    <property type="term" value="F:zinc ion binding"/>
    <property type="evidence" value="ECO:0007669"/>
    <property type="project" value="UniProtKB-KW"/>
</dbReference>
<evidence type="ECO:0000256" key="11">
    <source>
        <dbReference type="ARBA" id="ARBA00022786"/>
    </source>
</evidence>
<dbReference type="InterPro" id="IPR037381">
    <property type="entry name" value="RFWD3"/>
</dbReference>
<dbReference type="OMA" id="CGHCFGH"/>
<dbReference type="eggNOG" id="KOG1645">
    <property type="taxonomic scope" value="Eukaryota"/>
</dbReference>
<dbReference type="GO" id="GO:0016567">
    <property type="term" value="P:protein ubiquitination"/>
    <property type="evidence" value="ECO:0007669"/>
    <property type="project" value="InterPro"/>
</dbReference>
<dbReference type="PROSITE" id="PS50089">
    <property type="entry name" value="ZF_RING_2"/>
    <property type="match status" value="1"/>
</dbReference>
<evidence type="ECO:0000256" key="4">
    <source>
        <dbReference type="ARBA" id="ARBA00004906"/>
    </source>
</evidence>
<sequence length="616" mass="65362">MTQGEAQGALACSVCLEPVAISGPHQVCALACGHCFGHSCIHTWLERKKRGNGGRCPQCNKKAVTKDIRKLFVPDFRAFVDTEELDEAREALAKERAGRIEAEANQLRISQRLKKTEERLKECERERDEAIERAKSGAGAGGTRNGTQGGGGRDGDAAAWGFLQPSVGGTAGGDRKRKKETDDARGEGTILRAFDPNREETLERERVEAEEARRRRAEEDERRHRESMRGRYSVRFVAPVRGARAFDANGQIVAVAEQMPGRAMDGEGVALTKISLGAPASQRVHVRLPRGSGAVRDVRLNGQSGRDICLVASLGKRLTVVDNVSDSVCASVGLPAPAWCCAWGGWGIGNTENHFGVDPSEDPNLVSVGLANGCVLMYDLRRTDAHVASVGVESGATPVHSVIPLPKTVGGGVMFGNMSGAHHHPGGSGGSGDGSGDGTDSPRWATPLAPGLLRMEGPCTSLCWAPGSSTVVAAQRGVHDMPARHSLARRLGDGDSAIDGGGDSDFGAARRWSLGAVAQGHVNQSVLSRVALLRPRVKGPPTFLAGACEATNCVAVWRCGDGAMTQRLPPHRGGDLPVNNQIFDVRSWSNSRNGGGEVLASLSKSSLQLCAWQQEQ</sequence>
<dbReference type="SUPFAM" id="SSF50978">
    <property type="entry name" value="WD40 repeat-like"/>
    <property type="match status" value="1"/>
</dbReference>
<gene>
    <name evidence="17" type="ORF">MICPUN_101661</name>
</gene>
<dbReference type="GO" id="GO:0005737">
    <property type="term" value="C:cytoplasm"/>
    <property type="evidence" value="ECO:0007669"/>
    <property type="project" value="UniProtKB-SubCell"/>
</dbReference>
<evidence type="ECO:0000256" key="3">
    <source>
        <dbReference type="ARBA" id="ARBA00004496"/>
    </source>
</evidence>
<dbReference type="SUPFAM" id="SSF57850">
    <property type="entry name" value="RING/U-box"/>
    <property type="match status" value="1"/>
</dbReference>
<dbReference type="EC" id="2.3.2.27" evidence="5"/>
<name>C1EBA4_MICCC</name>
<dbReference type="GO" id="GO:0061630">
    <property type="term" value="F:ubiquitin protein ligase activity"/>
    <property type="evidence" value="ECO:0007669"/>
    <property type="project" value="UniProtKB-EC"/>
</dbReference>
<dbReference type="EMBL" id="CP001328">
    <property type="protein sequence ID" value="ACO65347.1"/>
    <property type="molecule type" value="Genomic_DNA"/>
</dbReference>
<feature type="domain" description="RING-type" evidence="16">
    <location>
        <begin position="12"/>
        <end position="60"/>
    </location>
</feature>
<accession>C1EBA4</accession>
<dbReference type="InterPro" id="IPR013083">
    <property type="entry name" value="Znf_RING/FYVE/PHD"/>
</dbReference>
<feature type="region of interest" description="Disordered" evidence="15">
    <location>
        <begin position="416"/>
        <end position="445"/>
    </location>
</feature>
<evidence type="ECO:0000256" key="10">
    <source>
        <dbReference type="ARBA" id="ARBA00022763"/>
    </source>
</evidence>
<dbReference type="FunCoup" id="C1EBA4">
    <property type="interactions" value="1028"/>
</dbReference>
<dbReference type="OrthoDB" id="5600418at2759"/>
<dbReference type="Gene3D" id="3.30.40.10">
    <property type="entry name" value="Zinc/RING finger domain, C3HC4 (zinc finger)"/>
    <property type="match status" value="1"/>
</dbReference>
<dbReference type="Proteomes" id="UP000002009">
    <property type="component" value="Chromosome 7"/>
</dbReference>
<keyword evidence="14" id="KW-0863">Zinc-finger</keyword>
<dbReference type="InterPro" id="IPR036322">
    <property type="entry name" value="WD40_repeat_dom_sf"/>
</dbReference>
<keyword evidence="14" id="KW-0862">Zinc</keyword>
<dbReference type="PANTHER" id="PTHR16047">
    <property type="entry name" value="RFWD3 PROTEIN"/>
    <property type="match status" value="1"/>
</dbReference>
<dbReference type="InterPro" id="IPR001841">
    <property type="entry name" value="Znf_RING"/>
</dbReference>
<keyword evidence="12" id="KW-0234">DNA repair</keyword>
<keyword evidence="7" id="KW-0853">WD repeat</keyword>
<comment type="pathway">
    <text evidence="4">Protein modification; protein ubiquitination.</text>
</comment>
<dbReference type="InterPro" id="IPR056527">
    <property type="entry name" value="WD40_RFWD3"/>
</dbReference>
<evidence type="ECO:0000256" key="9">
    <source>
        <dbReference type="ARBA" id="ARBA00022737"/>
    </source>
</evidence>
<organism evidence="17 18">
    <name type="scientific">Micromonas commoda (strain RCC299 / NOUM17 / CCMP2709)</name>
    <name type="common">Picoplanktonic green alga</name>
    <dbReference type="NCBI Taxonomy" id="296587"/>
    <lineage>
        <taxon>Eukaryota</taxon>
        <taxon>Viridiplantae</taxon>
        <taxon>Chlorophyta</taxon>
        <taxon>Mamiellophyceae</taxon>
        <taxon>Mamiellales</taxon>
        <taxon>Mamiellaceae</taxon>
        <taxon>Micromonas</taxon>
    </lineage>
</organism>
<dbReference type="KEGG" id="mis:MICPUN_101661"/>
<dbReference type="AlphaFoldDB" id="C1EBA4"/>
<proteinExistence type="predicted"/>
<dbReference type="InParanoid" id="C1EBA4"/>
<keyword evidence="6" id="KW-0963">Cytoplasm</keyword>
<evidence type="ECO:0000256" key="14">
    <source>
        <dbReference type="PROSITE-ProRule" id="PRU00175"/>
    </source>
</evidence>
<dbReference type="GO" id="GO:0005634">
    <property type="term" value="C:nucleus"/>
    <property type="evidence" value="ECO:0007669"/>
    <property type="project" value="UniProtKB-SubCell"/>
</dbReference>
<keyword evidence="8" id="KW-0808">Transferase</keyword>
<evidence type="ECO:0000256" key="2">
    <source>
        <dbReference type="ARBA" id="ARBA00004123"/>
    </source>
</evidence>
<comment type="subcellular location">
    <subcellularLocation>
        <location evidence="3">Cytoplasm</location>
    </subcellularLocation>
    <subcellularLocation>
        <location evidence="2">Nucleus</location>
    </subcellularLocation>
</comment>
<dbReference type="STRING" id="296587.C1EBA4"/>
<evidence type="ECO:0000256" key="1">
    <source>
        <dbReference type="ARBA" id="ARBA00000900"/>
    </source>
</evidence>
<keyword evidence="10" id="KW-0227">DNA damage</keyword>
<dbReference type="Pfam" id="PF23419">
    <property type="entry name" value="WD40_RFWD3"/>
    <property type="match status" value="1"/>
</dbReference>
<feature type="compositionally biased region" description="Basic and acidic residues" evidence="15">
    <location>
        <begin position="195"/>
        <end position="222"/>
    </location>
</feature>
<evidence type="ECO:0000256" key="12">
    <source>
        <dbReference type="ARBA" id="ARBA00023204"/>
    </source>
</evidence>
<dbReference type="CDD" id="cd16450">
    <property type="entry name" value="mRING-C3HGC3_RFWD3"/>
    <property type="match status" value="1"/>
</dbReference>
<dbReference type="GO" id="GO:0036297">
    <property type="term" value="P:interstrand cross-link repair"/>
    <property type="evidence" value="ECO:0007669"/>
    <property type="project" value="InterPro"/>
</dbReference>
<keyword evidence="14" id="KW-0479">Metal-binding</keyword>
<evidence type="ECO:0000313" key="17">
    <source>
        <dbReference type="EMBL" id="ACO65347.1"/>
    </source>
</evidence>
<evidence type="ECO:0000313" key="18">
    <source>
        <dbReference type="Proteomes" id="UP000002009"/>
    </source>
</evidence>
<protein>
    <recommendedName>
        <fullName evidence="5">RING-type E3 ubiquitin transferase</fullName>
        <ecNumber evidence="5">2.3.2.27</ecNumber>
    </recommendedName>
</protein>
<keyword evidence="11" id="KW-0833">Ubl conjugation pathway</keyword>
<keyword evidence="9" id="KW-0677">Repeat</keyword>
<evidence type="ECO:0000259" key="16">
    <source>
        <dbReference type="PROSITE" id="PS50089"/>
    </source>
</evidence>
<evidence type="ECO:0000256" key="7">
    <source>
        <dbReference type="ARBA" id="ARBA00022574"/>
    </source>
</evidence>